<keyword evidence="1" id="KW-0472">Membrane</keyword>
<evidence type="ECO:0000313" key="3">
    <source>
        <dbReference type="EMBL" id="KAF0677263.1"/>
    </source>
</evidence>
<proteinExistence type="predicted"/>
<feature type="transmembrane region" description="Helical" evidence="1">
    <location>
        <begin position="224"/>
        <end position="245"/>
    </location>
</feature>
<feature type="transmembrane region" description="Helical" evidence="1">
    <location>
        <begin position="86"/>
        <end position="105"/>
    </location>
</feature>
<feature type="transmembrane region" description="Helical" evidence="1">
    <location>
        <begin position="111"/>
        <end position="132"/>
    </location>
</feature>
<keyword evidence="1" id="KW-0812">Transmembrane</keyword>
<dbReference type="PANTHER" id="PTHR22911">
    <property type="entry name" value="ACYL-MALONYL CONDENSING ENZYME-RELATED"/>
    <property type="match status" value="1"/>
</dbReference>
<dbReference type="AlphaFoldDB" id="A0A921TDX1"/>
<dbReference type="GO" id="GO:0016020">
    <property type="term" value="C:membrane"/>
    <property type="evidence" value="ECO:0007669"/>
    <property type="project" value="InterPro"/>
</dbReference>
<dbReference type="Gene3D" id="1.10.3730.20">
    <property type="match status" value="1"/>
</dbReference>
<dbReference type="Proteomes" id="UP000698242">
    <property type="component" value="Unassembled WGS sequence"/>
</dbReference>
<dbReference type="PANTHER" id="PTHR22911:SF103">
    <property type="entry name" value="BLR2811 PROTEIN"/>
    <property type="match status" value="1"/>
</dbReference>
<reference evidence="3" key="1">
    <citation type="submission" date="2013-03" db="EMBL/GenBank/DDBJ databases">
        <title>Genome Sequence of the Profundibacterium mesophilum strain KAUST100406-0324T from Red Sea, a novel genus in the family Rhodobacteraceae.</title>
        <authorList>
            <person name="Essack M."/>
            <person name="Alam I."/>
            <person name="Lafi F."/>
            <person name="Alawi W."/>
            <person name="Kamanu F."/>
            <person name="Al-Suwailem A."/>
            <person name="Lee O.O."/>
            <person name="Xu Y."/>
            <person name="Bajic V."/>
            <person name="Qian P.-Y."/>
            <person name="Archer J."/>
        </authorList>
    </citation>
    <scope>NUCLEOTIDE SEQUENCE</scope>
    <source>
        <strain evidence="3">KAUST100406-0324</strain>
    </source>
</reference>
<keyword evidence="1" id="KW-1133">Transmembrane helix</keyword>
<dbReference type="InterPro" id="IPR000620">
    <property type="entry name" value="EamA_dom"/>
</dbReference>
<protein>
    <submittedName>
        <fullName evidence="3">Permease</fullName>
    </submittedName>
</protein>
<dbReference type="EMBL" id="APKE01000006">
    <property type="protein sequence ID" value="KAF0677263.1"/>
    <property type="molecule type" value="Genomic_DNA"/>
</dbReference>
<feature type="transmembrane region" description="Helical" evidence="1">
    <location>
        <begin position="279"/>
        <end position="296"/>
    </location>
</feature>
<sequence length="315" mass="32715">MRLAGARGGCYTGRMLALSDNTRGAILMAGSMTAFTINDACMKALSSSVPLFEAVFLRGSGVTVMLLFLAWASGGLRHRPSARDGWLILLRTCAEIAAAGFFLTALFNMPIANVTAILQAIPLTVSLAGALFLGEALGWRRLTAITVGFAGVLLIVRPGGEGFTGHSLLALASVLCVTVRDLAARRMSRGLPSLSVALAAAVGVTIAAGIGSLFQGWVPLPPVAALQLAGATGFVLAGYVFSVSAMRIGELGVVAQFRYVSLLVALILGLAVFGDWPSGLTLAGAAVIVGTGLFTLSRERKLRRVHPSPVPLRLR</sequence>
<dbReference type="Pfam" id="PF00892">
    <property type="entry name" value="EamA"/>
    <property type="match status" value="2"/>
</dbReference>
<feature type="transmembrane region" description="Helical" evidence="1">
    <location>
        <begin position="257"/>
        <end position="273"/>
    </location>
</feature>
<feature type="domain" description="EamA" evidence="2">
    <location>
        <begin position="23"/>
        <end position="156"/>
    </location>
</feature>
<dbReference type="InterPro" id="IPR037185">
    <property type="entry name" value="EmrE-like"/>
</dbReference>
<keyword evidence="4" id="KW-1185">Reference proteome</keyword>
<feature type="domain" description="EamA" evidence="2">
    <location>
        <begin position="168"/>
        <end position="291"/>
    </location>
</feature>
<evidence type="ECO:0000313" key="4">
    <source>
        <dbReference type="Proteomes" id="UP000698242"/>
    </source>
</evidence>
<evidence type="ECO:0000256" key="1">
    <source>
        <dbReference type="SAM" id="Phobius"/>
    </source>
</evidence>
<evidence type="ECO:0000259" key="2">
    <source>
        <dbReference type="Pfam" id="PF00892"/>
    </source>
</evidence>
<comment type="caution">
    <text evidence="3">The sequence shown here is derived from an EMBL/GenBank/DDBJ whole genome shotgun (WGS) entry which is preliminary data.</text>
</comment>
<organism evidence="3 4">
    <name type="scientific">Profundibacterium mesophilum KAUST100406-0324</name>
    <dbReference type="NCBI Taxonomy" id="1037889"/>
    <lineage>
        <taxon>Bacteria</taxon>
        <taxon>Pseudomonadati</taxon>
        <taxon>Pseudomonadota</taxon>
        <taxon>Alphaproteobacteria</taxon>
        <taxon>Rhodobacterales</taxon>
        <taxon>Roseobacteraceae</taxon>
        <taxon>Profundibacterium</taxon>
    </lineage>
</organism>
<gene>
    <name evidence="3" type="ORF">PMES_00409</name>
</gene>
<feature type="transmembrane region" description="Helical" evidence="1">
    <location>
        <begin position="195"/>
        <end position="218"/>
    </location>
</feature>
<accession>A0A921TDX1</accession>
<name>A0A921TDX1_9RHOB</name>
<dbReference type="SUPFAM" id="SSF103481">
    <property type="entry name" value="Multidrug resistance efflux transporter EmrE"/>
    <property type="match status" value="2"/>
</dbReference>
<feature type="transmembrane region" description="Helical" evidence="1">
    <location>
        <begin position="55"/>
        <end position="74"/>
    </location>
</feature>